<keyword evidence="3" id="KW-1185">Reference proteome</keyword>
<proteinExistence type="predicted"/>
<feature type="region of interest" description="Disordered" evidence="1">
    <location>
        <begin position="64"/>
        <end position="107"/>
    </location>
</feature>
<feature type="compositionally biased region" description="Low complexity" evidence="1">
    <location>
        <begin position="666"/>
        <end position="679"/>
    </location>
</feature>
<feature type="compositionally biased region" description="Low complexity" evidence="1">
    <location>
        <begin position="230"/>
        <end position="244"/>
    </location>
</feature>
<dbReference type="EMBL" id="JAEHOE010000022">
    <property type="protein sequence ID" value="KAG2495833.1"/>
    <property type="molecule type" value="Genomic_DNA"/>
</dbReference>
<feature type="compositionally biased region" description="Polar residues" evidence="1">
    <location>
        <begin position="66"/>
        <end position="77"/>
    </location>
</feature>
<evidence type="ECO:0000313" key="2">
    <source>
        <dbReference type="EMBL" id="KAG2495833.1"/>
    </source>
</evidence>
<dbReference type="Proteomes" id="UP000612055">
    <property type="component" value="Unassembled WGS sequence"/>
</dbReference>
<feature type="compositionally biased region" description="Acidic residues" evidence="1">
    <location>
        <begin position="654"/>
        <end position="665"/>
    </location>
</feature>
<evidence type="ECO:0000313" key="3">
    <source>
        <dbReference type="Proteomes" id="UP000612055"/>
    </source>
</evidence>
<reference evidence="2" key="1">
    <citation type="journal article" date="2020" name="bioRxiv">
        <title>Comparative genomics of Chlamydomonas.</title>
        <authorList>
            <person name="Craig R.J."/>
            <person name="Hasan A.R."/>
            <person name="Ness R.W."/>
            <person name="Keightley P.D."/>
        </authorList>
    </citation>
    <scope>NUCLEOTIDE SEQUENCE</scope>
    <source>
        <strain evidence="2">CCAP 11/70</strain>
    </source>
</reference>
<organism evidence="2 3">
    <name type="scientific">Edaphochlamys debaryana</name>
    <dbReference type="NCBI Taxonomy" id="47281"/>
    <lineage>
        <taxon>Eukaryota</taxon>
        <taxon>Viridiplantae</taxon>
        <taxon>Chlorophyta</taxon>
        <taxon>core chlorophytes</taxon>
        <taxon>Chlorophyceae</taxon>
        <taxon>CS clade</taxon>
        <taxon>Chlamydomonadales</taxon>
        <taxon>Chlamydomonadales incertae sedis</taxon>
        <taxon>Edaphochlamys</taxon>
    </lineage>
</organism>
<dbReference type="OrthoDB" id="541465at2759"/>
<name>A0A835Y6W0_9CHLO</name>
<protein>
    <submittedName>
        <fullName evidence="2">Uncharacterized protein</fullName>
    </submittedName>
</protein>
<dbReference type="AlphaFoldDB" id="A0A835Y6W0"/>
<evidence type="ECO:0000256" key="1">
    <source>
        <dbReference type="SAM" id="MobiDB-lite"/>
    </source>
</evidence>
<feature type="region of interest" description="Disordered" evidence="1">
    <location>
        <begin position="648"/>
        <end position="679"/>
    </location>
</feature>
<sequence length="679" mass="71152">MRSRGAVVVSVAFPAAPASRPSDLYSITDGRGSSWRAHSRNSLADDGVQASAIDELPVAVDHSERAASSLSATTSDGANDGDRLAYGRKRTAPGKGSSGSGGNRSAGFQPRAFTAQISGCNSVQDLELLFEYGRNHDLNAIHIASFWTKLAKLVSAPAGAADPRSNSSSSRSPHASAVDPAALASFVSALEAATTPQQLQAMEARGLANVVWASAKLKPASPLAHSQGLEAAAEAAAEARAAAEAEAEPSTSQSDADRPRPARVRGGYKAAAAKAAKAAGAAAAARSGRGGAGVSDALLEAWAAAAGSKLGSFSMIDISNTTWALGRLGFLPDRMFMTKLSVATLKELPRADRPQQLSNVLLGLALLRHSPEVKDWWGAMWKAMDGLVVAESRQPDVQAVTNSLWALGVLVEACGDMPEVDTRLVSKAVFRVVQWGDRLTPAQLQDALTALPRLGFQPTDFQADKVLGLCNRLLPASDAQALSNLLGALGRMGVRPPLGFMSAYYRAFRTRLPAAAPEAAARLLFFVGTLRLKAPKWTPEIWSKLLAEAGRLRPTDVAFAALGIKRLYFSPSADAEDEAEEAGAVEAGAGAESQPDEEAAEGGRRRMAPKPRPPPVELLRALRASWDAAGAEAQLAVTFEIRAEAQEFLGQYGPEEEEEGAEAEEGQAAVEQPAEAATA</sequence>
<gene>
    <name evidence="2" type="ORF">HYH03_006072</name>
</gene>
<feature type="region of interest" description="Disordered" evidence="1">
    <location>
        <begin position="228"/>
        <end position="267"/>
    </location>
</feature>
<feature type="region of interest" description="Disordered" evidence="1">
    <location>
        <begin position="575"/>
        <end position="614"/>
    </location>
</feature>
<comment type="caution">
    <text evidence="2">The sequence shown here is derived from an EMBL/GenBank/DDBJ whole genome shotgun (WGS) entry which is preliminary data.</text>
</comment>
<feature type="region of interest" description="Disordered" evidence="1">
    <location>
        <begin position="18"/>
        <end position="46"/>
    </location>
</feature>
<accession>A0A835Y6W0</accession>